<dbReference type="OrthoDB" id="5920055at2759"/>
<protein>
    <submittedName>
        <fullName evidence="15">Sodium-dependent multivitamin transporter</fullName>
    </submittedName>
</protein>
<evidence type="ECO:0000256" key="2">
    <source>
        <dbReference type="ARBA" id="ARBA00006434"/>
    </source>
</evidence>
<keyword evidence="8" id="KW-0406">Ion transport</keyword>
<dbReference type="PANTHER" id="PTHR42985">
    <property type="entry name" value="SODIUM-COUPLED MONOCARBOXYLATE TRANSPORTER"/>
    <property type="match status" value="1"/>
</dbReference>
<dbReference type="InterPro" id="IPR051163">
    <property type="entry name" value="Sodium:Solute_Symporter_SSF"/>
</dbReference>
<dbReference type="GO" id="GO:0005886">
    <property type="term" value="C:plasma membrane"/>
    <property type="evidence" value="ECO:0007669"/>
    <property type="project" value="UniProtKB-SubCell"/>
</dbReference>
<evidence type="ECO:0000256" key="12">
    <source>
        <dbReference type="SAM" id="Phobius"/>
    </source>
</evidence>
<dbReference type="GO" id="GO:0015293">
    <property type="term" value="F:symporter activity"/>
    <property type="evidence" value="ECO:0007669"/>
    <property type="project" value="TreeGrafter"/>
</dbReference>
<dbReference type="Pfam" id="PF00474">
    <property type="entry name" value="SSF"/>
    <property type="match status" value="1"/>
</dbReference>
<dbReference type="PANTHER" id="PTHR42985:SF40">
    <property type="entry name" value="LD47995P-RELATED"/>
    <property type="match status" value="1"/>
</dbReference>
<evidence type="ECO:0000256" key="3">
    <source>
        <dbReference type="ARBA" id="ARBA00022448"/>
    </source>
</evidence>
<comment type="subcellular location">
    <subcellularLocation>
        <location evidence="1">Cell membrane</location>
        <topology evidence="1">Multi-pass membrane protein</topology>
    </subcellularLocation>
</comment>
<evidence type="ECO:0000256" key="7">
    <source>
        <dbReference type="ARBA" id="ARBA00023053"/>
    </source>
</evidence>
<dbReference type="InterPro" id="IPR001734">
    <property type="entry name" value="Na/solute_symporter"/>
</dbReference>
<keyword evidence="6 12" id="KW-1133">Transmembrane helix</keyword>
<accession>A0A0M3K2E5</accession>
<keyword evidence="4" id="KW-1003">Cell membrane</keyword>
<keyword evidence="5 12" id="KW-0812">Transmembrane</keyword>
<comment type="similarity">
    <text evidence="2 11">Belongs to the sodium:solute symporter (SSF) (TC 2.A.21) family.</text>
</comment>
<reference evidence="15" key="1">
    <citation type="submission" date="2017-02" db="UniProtKB">
        <authorList>
            <consortium name="WormBaseParasite"/>
        </authorList>
    </citation>
    <scope>IDENTIFICATION</scope>
</reference>
<evidence type="ECO:0000313" key="15">
    <source>
        <dbReference type="WBParaSite" id="ASIM_0001508401-mRNA-1"/>
    </source>
</evidence>
<feature type="transmembrane region" description="Helical" evidence="12">
    <location>
        <begin position="128"/>
        <end position="149"/>
    </location>
</feature>
<evidence type="ECO:0000256" key="6">
    <source>
        <dbReference type="ARBA" id="ARBA00022989"/>
    </source>
</evidence>
<organism evidence="15">
    <name type="scientific">Anisakis simplex</name>
    <name type="common">Herring worm</name>
    <dbReference type="NCBI Taxonomy" id="6269"/>
    <lineage>
        <taxon>Eukaryota</taxon>
        <taxon>Metazoa</taxon>
        <taxon>Ecdysozoa</taxon>
        <taxon>Nematoda</taxon>
        <taxon>Chromadorea</taxon>
        <taxon>Rhabditida</taxon>
        <taxon>Spirurina</taxon>
        <taxon>Ascaridomorpha</taxon>
        <taxon>Ascaridoidea</taxon>
        <taxon>Anisakidae</taxon>
        <taxon>Anisakis</taxon>
        <taxon>Anisakis simplex complex</taxon>
    </lineage>
</organism>
<name>A0A0M3K2E5_ANISI</name>
<dbReference type="InterPro" id="IPR038377">
    <property type="entry name" value="Na/Glc_symporter_sf"/>
</dbReference>
<keyword evidence="14" id="KW-1185">Reference proteome</keyword>
<gene>
    <name evidence="13" type="ORF">ASIM_LOCUS14494</name>
</gene>
<dbReference type="PROSITE" id="PS50283">
    <property type="entry name" value="NA_SOLUT_SYMP_3"/>
    <property type="match status" value="1"/>
</dbReference>
<keyword evidence="10" id="KW-0739">Sodium transport</keyword>
<dbReference type="EMBL" id="UYRR01031784">
    <property type="protein sequence ID" value="VDK52581.1"/>
    <property type="molecule type" value="Genomic_DNA"/>
</dbReference>
<evidence type="ECO:0000256" key="9">
    <source>
        <dbReference type="ARBA" id="ARBA00023136"/>
    </source>
</evidence>
<dbReference type="Gene3D" id="1.20.1730.10">
    <property type="entry name" value="Sodium/glucose cotransporter"/>
    <property type="match status" value="1"/>
</dbReference>
<evidence type="ECO:0000256" key="8">
    <source>
        <dbReference type="ARBA" id="ARBA00023065"/>
    </source>
</evidence>
<keyword evidence="3" id="KW-0813">Transport</keyword>
<dbReference type="WBParaSite" id="ASIM_0001508401-mRNA-1">
    <property type="protein sequence ID" value="ASIM_0001508401-mRNA-1"/>
    <property type="gene ID" value="ASIM_0001508401"/>
</dbReference>
<evidence type="ECO:0000256" key="10">
    <source>
        <dbReference type="ARBA" id="ARBA00023201"/>
    </source>
</evidence>
<evidence type="ECO:0000256" key="11">
    <source>
        <dbReference type="RuleBase" id="RU362091"/>
    </source>
</evidence>
<dbReference type="GO" id="GO:0006814">
    <property type="term" value="P:sodium ion transport"/>
    <property type="evidence" value="ECO:0007669"/>
    <property type="project" value="UniProtKB-KW"/>
</dbReference>
<evidence type="ECO:0000256" key="1">
    <source>
        <dbReference type="ARBA" id="ARBA00004651"/>
    </source>
</evidence>
<evidence type="ECO:0000313" key="14">
    <source>
        <dbReference type="Proteomes" id="UP000267096"/>
    </source>
</evidence>
<evidence type="ECO:0000256" key="4">
    <source>
        <dbReference type="ARBA" id="ARBA00022475"/>
    </source>
</evidence>
<feature type="transmembrane region" description="Helical" evidence="12">
    <location>
        <begin position="51"/>
        <end position="70"/>
    </location>
</feature>
<dbReference type="Proteomes" id="UP000267096">
    <property type="component" value="Unassembled WGS sequence"/>
</dbReference>
<keyword evidence="7" id="KW-0915">Sodium</keyword>
<proteinExistence type="inferred from homology"/>
<reference evidence="13 14" key="2">
    <citation type="submission" date="2018-11" db="EMBL/GenBank/DDBJ databases">
        <authorList>
            <consortium name="Pathogen Informatics"/>
        </authorList>
    </citation>
    <scope>NUCLEOTIDE SEQUENCE [LARGE SCALE GENOMIC DNA]</scope>
</reference>
<sequence length="197" mass="22262">MLGFVDIVVFTGFMLLSVFVGVYHGYKSSRISSTQDDGVAEFLLGNRKLPIVPVCLSLLTTFVSGIALLGQPAEVYHRGLMFIFPSITGSVAIIFSAIFFLPIFYKLKMTSVYEYFEIRFDSKLLRRIGSLLFLFNTLAYMAVVMYAPAVALVQVTKSTLWPFILVCDIYRMIVQICSFDCLIYSIIEEVTCDNMRL</sequence>
<feature type="transmembrane region" description="Helical" evidence="12">
    <location>
        <begin position="82"/>
        <end position="107"/>
    </location>
</feature>
<dbReference type="AlphaFoldDB" id="A0A0M3K2E5"/>
<feature type="transmembrane region" description="Helical" evidence="12">
    <location>
        <begin position="6"/>
        <end position="26"/>
    </location>
</feature>
<evidence type="ECO:0000313" key="13">
    <source>
        <dbReference type="EMBL" id="VDK52581.1"/>
    </source>
</evidence>
<evidence type="ECO:0000256" key="5">
    <source>
        <dbReference type="ARBA" id="ARBA00022692"/>
    </source>
</evidence>
<keyword evidence="9 12" id="KW-0472">Membrane</keyword>